<dbReference type="SUPFAM" id="SSF75217">
    <property type="entry name" value="alpha/beta knot"/>
    <property type="match status" value="2"/>
</dbReference>
<evidence type="ECO:0000256" key="5">
    <source>
        <dbReference type="ARBA" id="ARBA00022694"/>
    </source>
</evidence>
<dbReference type="AlphaFoldDB" id="A0A9Q0JIM3"/>
<keyword evidence="1" id="KW-0963">Cytoplasm</keyword>
<dbReference type="InterPro" id="IPR016914">
    <property type="entry name" value="TrmL"/>
</dbReference>
<dbReference type="Gene3D" id="3.40.1280.10">
    <property type="match status" value="2"/>
</dbReference>
<dbReference type="EMBL" id="JAKUCV010002470">
    <property type="protein sequence ID" value="KAJ4842522.1"/>
    <property type="molecule type" value="Genomic_DNA"/>
</dbReference>
<dbReference type="GO" id="GO:0002130">
    <property type="term" value="P:wobble position ribose methylation"/>
    <property type="evidence" value="ECO:0007669"/>
    <property type="project" value="TreeGrafter"/>
</dbReference>
<evidence type="ECO:0000313" key="9">
    <source>
        <dbReference type="Proteomes" id="UP001141552"/>
    </source>
</evidence>
<evidence type="ECO:0000259" key="7">
    <source>
        <dbReference type="Pfam" id="PF00588"/>
    </source>
</evidence>
<dbReference type="PANTHER" id="PTHR42971">
    <property type="entry name" value="TRNA (CYTIDINE(34)-2'-O)-METHYLTRANSFERASE"/>
    <property type="match status" value="1"/>
</dbReference>
<evidence type="ECO:0000256" key="2">
    <source>
        <dbReference type="ARBA" id="ARBA00022603"/>
    </source>
</evidence>
<sequence length="393" mass="43393">MDTSRSLKALNAIAPSLSFHSWSRPSLFLPFCITRFKHQFCRPVSLRQRSSPLCSLSENGIGNCLPRGVGEGVSELSRNKLLQVVLVSPQIPGNTGCIARTCAASAVGLHLVGVEQFPVFIINSVSRYVVVKVHDSWAAFRDYFQQQRLTYHRHHHFSFSSFLFSILFLFPSPSHLFIFSPLPSPPLELPAALLLSNPPPPQSDQTATNSPLPLKLAAIAPNPLSLSRIAHTVPSVAPRRSHLPPVLPFLSSIPNRDGRPPFSLCNTSRCWIISAARVAAAEGKPTRPRSSARRRLYMVESDYSYRKGDYLIFGSETCGLPPEALLDCKSNKYGGGTIRIPMVETYVRCLNLSVSVGIALYEASRQLNYEQLQCPPESCVNGEQSFITEDVFA</sequence>
<name>A0A9Q0JIM3_9ROSI</name>
<gene>
    <name evidence="8" type="ORF">Tsubulata_003861</name>
</gene>
<evidence type="ECO:0000256" key="6">
    <source>
        <dbReference type="SAM" id="Phobius"/>
    </source>
</evidence>
<dbReference type="Proteomes" id="UP001141552">
    <property type="component" value="Unassembled WGS sequence"/>
</dbReference>
<keyword evidence="5" id="KW-0819">tRNA processing</keyword>
<evidence type="ECO:0000313" key="8">
    <source>
        <dbReference type="EMBL" id="KAJ4842522.1"/>
    </source>
</evidence>
<dbReference type="InterPro" id="IPR029026">
    <property type="entry name" value="tRNA_m1G_MTases_N"/>
</dbReference>
<keyword evidence="6" id="KW-1133">Transmembrane helix</keyword>
<keyword evidence="6" id="KW-0812">Transmembrane</keyword>
<keyword evidence="9" id="KW-1185">Reference proteome</keyword>
<dbReference type="InterPro" id="IPR029028">
    <property type="entry name" value="Alpha/beta_knot_MTases"/>
</dbReference>
<dbReference type="PANTHER" id="PTHR42971:SF1">
    <property type="entry name" value="TRNA (CYTIDINE(34)-2'-O)-METHYLTRANSFERASE"/>
    <property type="match status" value="1"/>
</dbReference>
<feature type="transmembrane region" description="Helical" evidence="6">
    <location>
        <begin position="157"/>
        <end position="179"/>
    </location>
</feature>
<feature type="domain" description="tRNA/rRNA methyltransferase SpoU type" evidence="7">
    <location>
        <begin position="297"/>
        <end position="361"/>
    </location>
</feature>
<dbReference type="Pfam" id="PF00588">
    <property type="entry name" value="SpoU_methylase"/>
    <property type="match status" value="1"/>
</dbReference>
<evidence type="ECO:0000256" key="1">
    <source>
        <dbReference type="ARBA" id="ARBA00022490"/>
    </source>
</evidence>
<evidence type="ECO:0000256" key="4">
    <source>
        <dbReference type="ARBA" id="ARBA00022691"/>
    </source>
</evidence>
<keyword evidence="4" id="KW-0949">S-adenosyl-L-methionine</keyword>
<reference evidence="8" key="1">
    <citation type="submission" date="2022-02" db="EMBL/GenBank/DDBJ databases">
        <authorList>
            <person name="Henning P.M."/>
            <person name="McCubbin A.G."/>
            <person name="Shore J.S."/>
        </authorList>
    </citation>
    <scope>NUCLEOTIDE SEQUENCE</scope>
    <source>
        <strain evidence="8">F60SS</strain>
        <tissue evidence="8">Leaves</tissue>
    </source>
</reference>
<keyword evidence="3" id="KW-0808">Transferase</keyword>
<keyword evidence="6" id="KW-0472">Membrane</keyword>
<keyword evidence="2" id="KW-0489">Methyltransferase</keyword>
<dbReference type="OrthoDB" id="5580682at2759"/>
<dbReference type="GO" id="GO:0003723">
    <property type="term" value="F:RNA binding"/>
    <property type="evidence" value="ECO:0007669"/>
    <property type="project" value="InterPro"/>
</dbReference>
<accession>A0A9Q0JIM3</accession>
<reference evidence="8" key="2">
    <citation type="journal article" date="2023" name="Plants (Basel)">
        <title>Annotation of the Turnera subulata (Passifloraceae) Draft Genome Reveals the S-Locus Evolved after the Divergence of Turneroideae from Passifloroideae in a Stepwise Manner.</title>
        <authorList>
            <person name="Henning P.M."/>
            <person name="Roalson E.H."/>
            <person name="Mir W."/>
            <person name="McCubbin A.G."/>
            <person name="Shore J.S."/>
        </authorList>
    </citation>
    <scope>NUCLEOTIDE SEQUENCE</scope>
    <source>
        <strain evidence="8">F60SS</strain>
    </source>
</reference>
<dbReference type="InterPro" id="IPR001537">
    <property type="entry name" value="SpoU_MeTrfase"/>
</dbReference>
<proteinExistence type="predicted"/>
<organism evidence="8 9">
    <name type="scientific">Turnera subulata</name>
    <dbReference type="NCBI Taxonomy" id="218843"/>
    <lineage>
        <taxon>Eukaryota</taxon>
        <taxon>Viridiplantae</taxon>
        <taxon>Streptophyta</taxon>
        <taxon>Embryophyta</taxon>
        <taxon>Tracheophyta</taxon>
        <taxon>Spermatophyta</taxon>
        <taxon>Magnoliopsida</taxon>
        <taxon>eudicotyledons</taxon>
        <taxon>Gunneridae</taxon>
        <taxon>Pentapetalae</taxon>
        <taxon>rosids</taxon>
        <taxon>fabids</taxon>
        <taxon>Malpighiales</taxon>
        <taxon>Passifloraceae</taxon>
        <taxon>Turnera</taxon>
    </lineage>
</organism>
<comment type="caution">
    <text evidence="8">The sequence shown here is derived from an EMBL/GenBank/DDBJ whole genome shotgun (WGS) entry which is preliminary data.</text>
</comment>
<evidence type="ECO:0000256" key="3">
    <source>
        <dbReference type="ARBA" id="ARBA00022679"/>
    </source>
</evidence>
<protein>
    <recommendedName>
        <fullName evidence="7">tRNA/rRNA methyltransferase SpoU type domain-containing protein</fullName>
    </recommendedName>
</protein>
<dbReference type="GO" id="GO:0008173">
    <property type="term" value="F:RNA methyltransferase activity"/>
    <property type="evidence" value="ECO:0007669"/>
    <property type="project" value="InterPro"/>
</dbReference>